<keyword evidence="3" id="KW-0255">Endonuclease</keyword>
<organism evidence="3 4">
    <name type="scientific">Alistipes communis</name>
    <dbReference type="NCBI Taxonomy" id="2585118"/>
    <lineage>
        <taxon>Bacteria</taxon>
        <taxon>Pseudomonadati</taxon>
        <taxon>Bacteroidota</taxon>
        <taxon>Bacteroidia</taxon>
        <taxon>Bacteroidales</taxon>
        <taxon>Rikenellaceae</taxon>
        <taxon>Alistipes</taxon>
    </lineage>
</organism>
<dbReference type="EMBL" id="AP019735">
    <property type="protein sequence ID" value="BBL05352.1"/>
    <property type="molecule type" value="Genomic_DNA"/>
</dbReference>
<dbReference type="PANTHER" id="PTHR14859:SF15">
    <property type="entry name" value="ENDONUCLEASE_EXONUCLEASE_PHOSPHATASE DOMAIN-CONTAINING PROTEIN"/>
    <property type="match status" value="1"/>
</dbReference>
<dbReference type="InterPro" id="IPR005135">
    <property type="entry name" value="Endo/exonuclease/phosphatase"/>
</dbReference>
<dbReference type="GO" id="GO:0016020">
    <property type="term" value="C:membrane"/>
    <property type="evidence" value="ECO:0007669"/>
    <property type="project" value="GOC"/>
</dbReference>
<dbReference type="InterPro" id="IPR036691">
    <property type="entry name" value="Endo/exonu/phosph_ase_sf"/>
</dbReference>
<reference evidence="4" key="1">
    <citation type="submission" date="2019-06" db="EMBL/GenBank/DDBJ databases">
        <title>Alistipes onderdonkii subsp. vulgaris subsp. nov., Alistipes dispar sp. nov. and Alistipes communis sp. nov., isolated from human faeces, and creation of Alistipes onderdonkii subsp. onderdonkii subsp. nov.</title>
        <authorList>
            <person name="Sakamoto M."/>
            <person name="Ikeyama N."/>
            <person name="Ogata Y."/>
            <person name="Suda W."/>
            <person name="Iino T."/>
            <person name="Hattori M."/>
            <person name="Ohkuma M."/>
        </authorList>
    </citation>
    <scope>NUCLEOTIDE SEQUENCE [LARGE SCALE GENOMIC DNA]</scope>
    <source>
        <strain evidence="4">5CBH24</strain>
    </source>
</reference>
<evidence type="ECO:0000256" key="1">
    <source>
        <dbReference type="SAM" id="Phobius"/>
    </source>
</evidence>
<gene>
    <name evidence="3" type="ORF">A5CBH24_26650</name>
</gene>
<dbReference type="OrthoDB" id="635146at2"/>
<feature type="transmembrane region" description="Helical" evidence="1">
    <location>
        <begin position="20"/>
        <end position="42"/>
    </location>
</feature>
<dbReference type="RefSeq" id="WP_141413504.1">
    <property type="nucleotide sequence ID" value="NZ_AP019735.1"/>
</dbReference>
<name>A0A4Y1WWZ2_9BACT</name>
<sequence>MERWVYDSDSGRPGRQRGLFVWLLDAAFAVVTALVALLLLFMYLAPYVSPDASWVFSVLGLVAPVIYVSGLVLFLYWVIRWRWGYASPMLVLLLLGVPKISLYYKIDTLRHYGEPVYDRSALKVMAYNVRMFYGDDGRSTVDSLAAFVNRYDPDILCIEEFSDLARGATMRFDSLIAPGYRRAVYSRDGEGTAGVALAVYSKLRILASGAVDCVNDVDTTRATAVWADLRLDRDTVRVFCNHLRSTHIKSSDSDYLMNYRFLTDTASHEKLHSILSRLRYNSISRSHQVDSLSQLIAATPHARIVCGDFNDTPLSYTYRLMSRGLQDAFREKGRGFSHTYRGFYNTFRIDYVLVSDDFEVLSYEVPSVEFSDHHPVFVRLKYNSQRQ</sequence>
<dbReference type="SUPFAM" id="SSF56219">
    <property type="entry name" value="DNase I-like"/>
    <property type="match status" value="1"/>
</dbReference>
<dbReference type="Proteomes" id="UP000318946">
    <property type="component" value="Chromosome"/>
</dbReference>
<feature type="transmembrane region" description="Helical" evidence="1">
    <location>
        <begin position="85"/>
        <end position="104"/>
    </location>
</feature>
<protein>
    <submittedName>
        <fullName evidence="3">Endonuclease</fullName>
    </submittedName>
</protein>
<dbReference type="GO" id="GO:0006506">
    <property type="term" value="P:GPI anchor biosynthetic process"/>
    <property type="evidence" value="ECO:0007669"/>
    <property type="project" value="TreeGrafter"/>
</dbReference>
<keyword evidence="1" id="KW-1133">Transmembrane helix</keyword>
<keyword evidence="1" id="KW-0472">Membrane</keyword>
<dbReference type="Gene3D" id="3.60.10.10">
    <property type="entry name" value="Endonuclease/exonuclease/phosphatase"/>
    <property type="match status" value="1"/>
</dbReference>
<feature type="domain" description="Endonuclease/exonuclease/phosphatase" evidence="2">
    <location>
        <begin position="125"/>
        <end position="373"/>
    </location>
</feature>
<accession>A0A4Y1WWZ2</accession>
<dbReference type="GeneID" id="78343374"/>
<keyword evidence="3" id="KW-0540">Nuclease</keyword>
<dbReference type="AlphaFoldDB" id="A0A4Y1WWZ2"/>
<keyword evidence="3" id="KW-0378">Hydrolase</keyword>
<keyword evidence="4" id="KW-1185">Reference proteome</keyword>
<evidence type="ECO:0000259" key="2">
    <source>
        <dbReference type="Pfam" id="PF03372"/>
    </source>
</evidence>
<dbReference type="Pfam" id="PF03372">
    <property type="entry name" value="Exo_endo_phos"/>
    <property type="match status" value="1"/>
</dbReference>
<feature type="transmembrane region" description="Helical" evidence="1">
    <location>
        <begin position="54"/>
        <end position="79"/>
    </location>
</feature>
<dbReference type="KEGG" id="acou:A5CBH24_26650"/>
<proteinExistence type="predicted"/>
<dbReference type="GO" id="GO:0004519">
    <property type="term" value="F:endonuclease activity"/>
    <property type="evidence" value="ECO:0007669"/>
    <property type="project" value="UniProtKB-KW"/>
</dbReference>
<dbReference type="InterPro" id="IPR051916">
    <property type="entry name" value="GPI-anchor_lipid_remodeler"/>
</dbReference>
<evidence type="ECO:0000313" key="3">
    <source>
        <dbReference type="EMBL" id="BBL05352.1"/>
    </source>
</evidence>
<dbReference type="PANTHER" id="PTHR14859">
    <property type="entry name" value="CALCOFLUOR WHITE HYPERSENSITIVE PROTEIN PRECURSOR"/>
    <property type="match status" value="1"/>
</dbReference>
<evidence type="ECO:0000313" key="4">
    <source>
        <dbReference type="Proteomes" id="UP000318946"/>
    </source>
</evidence>
<keyword evidence="1" id="KW-0812">Transmembrane</keyword>
<dbReference type="CDD" id="cd09084">
    <property type="entry name" value="EEP-2"/>
    <property type="match status" value="1"/>
</dbReference>